<organism evidence="3 4">
    <name type="scientific">Winogradskyella epiphytica</name>
    <dbReference type="NCBI Taxonomy" id="262005"/>
    <lineage>
        <taxon>Bacteria</taxon>
        <taxon>Pseudomonadati</taxon>
        <taxon>Bacteroidota</taxon>
        <taxon>Flavobacteriia</taxon>
        <taxon>Flavobacteriales</taxon>
        <taxon>Flavobacteriaceae</taxon>
        <taxon>Winogradskyella</taxon>
    </lineage>
</organism>
<dbReference type="SUPFAM" id="SSF52540">
    <property type="entry name" value="P-loop containing nucleoside triphosphate hydrolases"/>
    <property type="match status" value="1"/>
</dbReference>
<evidence type="ECO:0000313" key="4">
    <source>
        <dbReference type="Proteomes" id="UP000248054"/>
    </source>
</evidence>
<reference evidence="3 4" key="1">
    <citation type="submission" date="2018-06" db="EMBL/GenBank/DDBJ databases">
        <title>Genomic Encyclopedia of Type Strains, Phase III (KMG-III): the genomes of soil and plant-associated and newly described type strains.</title>
        <authorList>
            <person name="Whitman W."/>
        </authorList>
    </citation>
    <scope>NUCLEOTIDE SEQUENCE [LARGE SCALE GENOMIC DNA]</scope>
    <source>
        <strain evidence="3 4">CECT 7945</strain>
    </source>
</reference>
<feature type="domain" description="Helicase ATP-binding" evidence="1">
    <location>
        <begin position="32"/>
        <end position="183"/>
    </location>
</feature>
<gene>
    <name evidence="3" type="ORF">DFQ11_102233</name>
</gene>
<dbReference type="InterPro" id="IPR014001">
    <property type="entry name" value="Helicase_ATP-bd"/>
</dbReference>
<dbReference type="OrthoDB" id="9802848at2"/>
<dbReference type="GO" id="GO:0005524">
    <property type="term" value="F:ATP binding"/>
    <property type="evidence" value="ECO:0007669"/>
    <property type="project" value="InterPro"/>
</dbReference>
<dbReference type="PANTHER" id="PTHR47396">
    <property type="entry name" value="TYPE I RESTRICTION ENZYME ECOKI R PROTEIN"/>
    <property type="match status" value="1"/>
</dbReference>
<dbReference type="EMBL" id="QJTD01000002">
    <property type="protein sequence ID" value="PYE81659.1"/>
    <property type="molecule type" value="Genomic_DNA"/>
</dbReference>
<keyword evidence="3" id="KW-0378">Hydrolase</keyword>
<evidence type="ECO:0000259" key="1">
    <source>
        <dbReference type="PROSITE" id="PS51192"/>
    </source>
</evidence>
<dbReference type="SMART" id="SM00490">
    <property type="entry name" value="HELICc"/>
    <property type="match status" value="1"/>
</dbReference>
<dbReference type="InterPro" id="IPR006935">
    <property type="entry name" value="Helicase/UvrB_N"/>
</dbReference>
<accession>A0A2V4X7P2</accession>
<dbReference type="InterPro" id="IPR050742">
    <property type="entry name" value="Helicase_Restrict-Modif_Enz"/>
</dbReference>
<comment type="caution">
    <text evidence="3">The sequence shown here is derived from an EMBL/GenBank/DDBJ whole genome shotgun (WGS) entry which is preliminary data.</text>
</comment>
<keyword evidence="4" id="KW-1185">Reference proteome</keyword>
<dbReference type="Pfam" id="PF04851">
    <property type="entry name" value="ResIII"/>
    <property type="match status" value="1"/>
</dbReference>
<dbReference type="GO" id="GO:0004386">
    <property type="term" value="F:helicase activity"/>
    <property type="evidence" value="ECO:0007669"/>
    <property type="project" value="UniProtKB-KW"/>
</dbReference>
<evidence type="ECO:0000313" key="3">
    <source>
        <dbReference type="EMBL" id="PYE81659.1"/>
    </source>
</evidence>
<dbReference type="GO" id="GO:0005829">
    <property type="term" value="C:cytosol"/>
    <property type="evidence" value="ECO:0007669"/>
    <property type="project" value="TreeGrafter"/>
</dbReference>
<dbReference type="Proteomes" id="UP000248054">
    <property type="component" value="Unassembled WGS sequence"/>
</dbReference>
<dbReference type="GO" id="GO:0016787">
    <property type="term" value="F:hydrolase activity"/>
    <property type="evidence" value="ECO:0007669"/>
    <property type="project" value="InterPro"/>
</dbReference>
<keyword evidence="3" id="KW-0347">Helicase</keyword>
<dbReference type="Gene3D" id="3.40.50.300">
    <property type="entry name" value="P-loop containing nucleotide triphosphate hydrolases"/>
    <property type="match status" value="2"/>
</dbReference>
<keyword evidence="3" id="KW-0547">Nucleotide-binding</keyword>
<sequence>MSNTTQAIQEKKTDKELYDYQQGAISQIFEKFETERDDYHLLYQLPTGGGKTVIFSEIVRQYLKNHNKKVIIMTHRVELCSQTSKMLTSFGVTNKVVNSKANLDDQGDYSCFVAMVETLNNRLNDDKLDISDVGLVIIDEAHYNSFTKLFKFFEKSFILGVTATPLSSNKELPMKDNYDELITGETIENLIENEFLARAETYAYDMSLTSLEVGSNGDYTVKSSEDLYSSPAMLQKLIDAYKKHSLGKKTLIFNNGINTSISVYYAFREAGLPIMHLDNTATKKQRKQILQWFHETPDAILTSVSILTTGFDEPTIDTIILNRATKSLTLYYQMIGRGSRILNNKTKFTTIDLGNNLYRFGPWGADLDWQLIFKSPNWYADRIKDDVAIEANFKHDLADEIKEEFSKSEETYFDITQTYKDAVAKGESSKVVLERSIEQHAKICIENSEDVYDALALAKLLKDDINQRIETYAKCISKSTYNFLKWLKDDYQKKLNTYLRTNFDEVFEQIHGYPPED</sequence>
<dbReference type="GO" id="GO:0003677">
    <property type="term" value="F:DNA binding"/>
    <property type="evidence" value="ECO:0007669"/>
    <property type="project" value="InterPro"/>
</dbReference>
<proteinExistence type="predicted"/>
<evidence type="ECO:0000259" key="2">
    <source>
        <dbReference type="PROSITE" id="PS51194"/>
    </source>
</evidence>
<protein>
    <submittedName>
        <fullName evidence="3">Superfamily II DNA or RNA helicase</fullName>
    </submittedName>
</protein>
<dbReference type="InterPro" id="IPR027417">
    <property type="entry name" value="P-loop_NTPase"/>
</dbReference>
<dbReference type="InterPro" id="IPR001650">
    <property type="entry name" value="Helicase_C-like"/>
</dbReference>
<dbReference type="AlphaFoldDB" id="A0A2V4X7P2"/>
<feature type="domain" description="Helicase C-terminal" evidence="2">
    <location>
        <begin position="233"/>
        <end position="416"/>
    </location>
</feature>
<dbReference type="SMART" id="SM00487">
    <property type="entry name" value="DEXDc"/>
    <property type="match status" value="1"/>
</dbReference>
<dbReference type="PROSITE" id="PS51192">
    <property type="entry name" value="HELICASE_ATP_BIND_1"/>
    <property type="match status" value="1"/>
</dbReference>
<dbReference type="RefSeq" id="WP_110475049.1">
    <property type="nucleotide sequence ID" value="NZ_BMWQ01000002.1"/>
</dbReference>
<dbReference type="PANTHER" id="PTHR47396:SF1">
    <property type="entry name" value="ATP-DEPENDENT HELICASE IRC3-RELATED"/>
    <property type="match status" value="1"/>
</dbReference>
<keyword evidence="3" id="KW-0067">ATP-binding</keyword>
<dbReference type="PROSITE" id="PS51194">
    <property type="entry name" value="HELICASE_CTER"/>
    <property type="match status" value="1"/>
</dbReference>
<dbReference type="Pfam" id="PF00271">
    <property type="entry name" value="Helicase_C"/>
    <property type="match status" value="1"/>
</dbReference>
<name>A0A2V4X7P2_9FLAO</name>